<feature type="compositionally biased region" description="Low complexity" evidence="1">
    <location>
        <begin position="249"/>
        <end position="261"/>
    </location>
</feature>
<keyword evidence="2" id="KW-0732">Signal</keyword>
<reference evidence="4 5" key="1">
    <citation type="submission" date="2017-03" db="EMBL/GenBank/DDBJ databases">
        <title>Whole genome sequences of fourteen strains of Bradyrhizobium canariense and one strain of Bradyrhizobium japonicum isolated from Lupinus (Papilionoideae: Genisteae) species in Algeria.</title>
        <authorList>
            <person name="Crovadore J."/>
            <person name="Chekireb D."/>
            <person name="Brachmann A."/>
            <person name="Chablais R."/>
            <person name="Cochard B."/>
            <person name="Lefort F."/>
        </authorList>
    </citation>
    <scope>NUCLEOTIDE SEQUENCE [LARGE SCALE GENOMIC DNA]</scope>
    <source>
        <strain evidence="4 5">UBMAN05</strain>
    </source>
</reference>
<feature type="compositionally biased region" description="Gly residues" evidence="1">
    <location>
        <begin position="373"/>
        <end position="416"/>
    </location>
</feature>
<comment type="caution">
    <text evidence="4">The sequence shown here is derived from an EMBL/GenBank/DDBJ whole genome shotgun (WGS) entry which is preliminary data.</text>
</comment>
<dbReference type="Gene3D" id="2.60.120.1440">
    <property type="match status" value="1"/>
</dbReference>
<keyword evidence="5" id="KW-1185">Reference proteome</keyword>
<evidence type="ECO:0000256" key="2">
    <source>
        <dbReference type="SAM" id="SignalP"/>
    </source>
</evidence>
<evidence type="ECO:0000259" key="3">
    <source>
        <dbReference type="Pfam" id="PF04773"/>
    </source>
</evidence>
<dbReference type="PANTHER" id="PTHR38731">
    <property type="entry name" value="LIPL45-RELATED LIPOPROTEIN-RELATED"/>
    <property type="match status" value="1"/>
</dbReference>
<feature type="compositionally biased region" description="Low complexity" evidence="1">
    <location>
        <begin position="319"/>
        <end position="355"/>
    </location>
</feature>
<dbReference type="EMBL" id="NAFK01000165">
    <property type="protein sequence ID" value="OSJ27043.1"/>
    <property type="molecule type" value="Genomic_DNA"/>
</dbReference>
<gene>
    <name evidence="4" type="ORF">BST63_19830</name>
</gene>
<evidence type="ECO:0000313" key="5">
    <source>
        <dbReference type="Proteomes" id="UP000193884"/>
    </source>
</evidence>
<feature type="signal peptide" evidence="2">
    <location>
        <begin position="1"/>
        <end position="25"/>
    </location>
</feature>
<sequence length="426" mass="41797">MLNKVGMRCALAAALMLGTASAASAADDGVWSVGKATGEVWVATSGAQQVSLSQQEALKPGDTIRTGRNGRVLLVRGEETILISPNSVVGLPTEKKDGLSTTIIQQAGSILLEVEKRNVKHFEVETPYLAAVVKGTQFSVTVNAGSTKVGVLRGQVEVSDFKTGQIAQVLPGQAATVFEHGKPGLSLSGSGTFNPIEHGKPRASSIERVPVPKSGLSAPRNAANGHAIHALGPIDKGAKAAGALKPSQPAAGAHASKGGAAKPGVVRISSSLGEVKLNVHKVTHGLAHGGGAPGQVRNAHASTETVWSDSKASTTASNSTGQTAVTTSSGVTAGSTSSSAAGTTIAATTAGASSDGSGGGSGNSSGKSNPGKGNSGNGNSGNGNSGDGNGNNGATGNGRGNNGNGNGNGGGNGSNGHGNAFGHNKH</sequence>
<evidence type="ECO:0000313" key="4">
    <source>
        <dbReference type="EMBL" id="OSJ27043.1"/>
    </source>
</evidence>
<dbReference type="Proteomes" id="UP000193884">
    <property type="component" value="Unassembled WGS sequence"/>
</dbReference>
<feature type="chain" id="PRO_5046522503" description="FecR protein domain-containing protein" evidence="2">
    <location>
        <begin position="26"/>
        <end position="426"/>
    </location>
</feature>
<organism evidence="4 5">
    <name type="scientific">Bradyrhizobium canariense</name>
    <dbReference type="NCBI Taxonomy" id="255045"/>
    <lineage>
        <taxon>Bacteria</taxon>
        <taxon>Pseudomonadati</taxon>
        <taxon>Pseudomonadota</taxon>
        <taxon>Alphaproteobacteria</taxon>
        <taxon>Hyphomicrobiales</taxon>
        <taxon>Nitrobacteraceae</taxon>
        <taxon>Bradyrhizobium</taxon>
    </lineage>
</organism>
<feature type="compositionally biased region" description="Low complexity" evidence="1">
    <location>
        <begin position="417"/>
        <end position="426"/>
    </location>
</feature>
<dbReference type="InterPro" id="IPR006860">
    <property type="entry name" value="FecR"/>
</dbReference>
<dbReference type="PANTHER" id="PTHR38731:SF3">
    <property type="entry name" value="BLL6125 PROTEIN"/>
    <property type="match status" value="1"/>
</dbReference>
<feature type="domain" description="FecR protein" evidence="3">
    <location>
        <begin position="62"/>
        <end position="157"/>
    </location>
</feature>
<dbReference type="Pfam" id="PF04773">
    <property type="entry name" value="FecR"/>
    <property type="match status" value="1"/>
</dbReference>
<feature type="region of interest" description="Disordered" evidence="1">
    <location>
        <begin position="240"/>
        <end position="261"/>
    </location>
</feature>
<accession>A0ABX3X1R0</accession>
<evidence type="ECO:0000256" key="1">
    <source>
        <dbReference type="SAM" id="MobiDB-lite"/>
    </source>
</evidence>
<protein>
    <recommendedName>
        <fullName evidence="3">FecR protein domain-containing protein</fullName>
    </recommendedName>
</protein>
<feature type="compositionally biased region" description="Polar residues" evidence="1">
    <location>
        <begin position="300"/>
        <end position="318"/>
    </location>
</feature>
<dbReference type="RefSeq" id="WP_085384824.1">
    <property type="nucleotide sequence ID" value="NZ_NAFJ01000151.1"/>
</dbReference>
<proteinExistence type="predicted"/>
<feature type="region of interest" description="Disordered" evidence="1">
    <location>
        <begin position="284"/>
        <end position="426"/>
    </location>
</feature>
<name>A0ABX3X1R0_9BRAD</name>